<dbReference type="AlphaFoldDB" id="A0A0K2V4U6"/>
<reference evidence="1" key="1">
    <citation type="submission" date="2014-05" db="EMBL/GenBank/DDBJ databases">
        <authorList>
            <person name="Chronopoulou M."/>
        </authorList>
    </citation>
    <scope>NUCLEOTIDE SEQUENCE</scope>
    <source>
        <tissue evidence="1">Whole organism</tissue>
    </source>
</reference>
<sequence>FTQHSKVRVIAKNGEEGPKSKDFYIRVLQDCRFILDRRRLPRKKDCLTGRRHTIRHRTSDAGTLGSLSPPSLWQNFYIDEIKKCIPRK</sequence>
<organism evidence="1">
    <name type="scientific">Lepeophtheirus salmonis</name>
    <name type="common">Salmon louse</name>
    <name type="synonym">Caligus salmonis</name>
    <dbReference type="NCBI Taxonomy" id="72036"/>
    <lineage>
        <taxon>Eukaryota</taxon>
        <taxon>Metazoa</taxon>
        <taxon>Ecdysozoa</taxon>
        <taxon>Arthropoda</taxon>
        <taxon>Crustacea</taxon>
        <taxon>Multicrustacea</taxon>
        <taxon>Hexanauplia</taxon>
        <taxon>Copepoda</taxon>
        <taxon>Siphonostomatoida</taxon>
        <taxon>Caligidae</taxon>
        <taxon>Lepeophtheirus</taxon>
    </lineage>
</organism>
<accession>A0A0K2V4U6</accession>
<protein>
    <submittedName>
        <fullName evidence="1">Uncharacterized protein</fullName>
    </submittedName>
</protein>
<proteinExistence type="predicted"/>
<name>A0A0K2V4U6_LEPSM</name>
<feature type="non-terminal residue" evidence="1">
    <location>
        <position position="1"/>
    </location>
</feature>
<dbReference type="EMBL" id="HACA01028143">
    <property type="protein sequence ID" value="CDW45504.1"/>
    <property type="molecule type" value="Transcribed_RNA"/>
</dbReference>
<evidence type="ECO:0000313" key="1">
    <source>
        <dbReference type="EMBL" id="CDW45504.1"/>
    </source>
</evidence>